<sequence length="77" mass="8514">MGNCCRQQMDNPPEPNPPHALPKASSNFTFAKSRFSSDSTLKLPPTFSDPALFAVEQNDNSRDVIEHIQDISGEELP</sequence>
<evidence type="ECO:0000256" key="1">
    <source>
        <dbReference type="SAM" id="MobiDB-lite"/>
    </source>
</evidence>
<keyword evidence="3" id="KW-1185">Reference proteome</keyword>
<organism evidence="2 3">
    <name type="scientific">Blepharisma stoltei</name>
    <dbReference type="NCBI Taxonomy" id="1481888"/>
    <lineage>
        <taxon>Eukaryota</taxon>
        <taxon>Sar</taxon>
        <taxon>Alveolata</taxon>
        <taxon>Ciliophora</taxon>
        <taxon>Postciliodesmatophora</taxon>
        <taxon>Heterotrichea</taxon>
        <taxon>Heterotrichida</taxon>
        <taxon>Blepharismidae</taxon>
        <taxon>Blepharisma</taxon>
    </lineage>
</organism>
<protein>
    <submittedName>
        <fullName evidence="2">Uncharacterized protein</fullName>
    </submittedName>
</protein>
<name>A0AAU9KDE7_9CILI</name>
<dbReference type="Proteomes" id="UP001162131">
    <property type="component" value="Unassembled WGS sequence"/>
</dbReference>
<gene>
    <name evidence="2" type="ORF">BSTOLATCC_MIC63963</name>
</gene>
<dbReference type="EMBL" id="CAJZBQ010000062">
    <property type="protein sequence ID" value="CAG9335492.1"/>
    <property type="molecule type" value="Genomic_DNA"/>
</dbReference>
<comment type="caution">
    <text evidence="2">The sequence shown here is derived from an EMBL/GenBank/DDBJ whole genome shotgun (WGS) entry which is preliminary data.</text>
</comment>
<feature type="compositionally biased region" description="Polar residues" evidence="1">
    <location>
        <begin position="1"/>
        <end position="10"/>
    </location>
</feature>
<feature type="region of interest" description="Disordered" evidence="1">
    <location>
        <begin position="1"/>
        <end position="25"/>
    </location>
</feature>
<evidence type="ECO:0000313" key="3">
    <source>
        <dbReference type="Proteomes" id="UP001162131"/>
    </source>
</evidence>
<reference evidence="2" key="1">
    <citation type="submission" date="2021-09" db="EMBL/GenBank/DDBJ databases">
        <authorList>
            <consortium name="AG Swart"/>
            <person name="Singh M."/>
            <person name="Singh A."/>
            <person name="Seah K."/>
            <person name="Emmerich C."/>
        </authorList>
    </citation>
    <scope>NUCLEOTIDE SEQUENCE</scope>
    <source>
        <strain evidence="2">ATCC30299</strain>
    </source>
</reference>
<accession>A0AAU9KDE7</accession>
<evidence type="ECO:0000313" key="2">
    <source>
        <dbReference type="EMBL" id="CAG9335492.1"/>
    </source>
</evidence>
<proteinExistence type="predicted"/>
<dbReference type="AlphaFoldDB" id="A0AAU9KDE7"/>